<accession>A0ABW1XMV8</accession>
<feature type="binding site" evidence="8">
    <location>
        <position position="245"/>
    </location>
    <ligand>
        <name>Mg(2+)</name>
        <dbReference type="ChEBI" id="CHEBI:18420"/>
    </ligand>
</feature>
<keyword evidence="4 8" id="KW-0479">Metal-binding</keyword>
<feature type="active site" description="Proton acceptor" evidence="8">
    <location>
        <position position="244"/>
    </location>
</feature>
<evidence type="ECO:0000256" key="3">
    <source>
        <dbReference type="ARBA" id="ARBA00022695"/>
    </source>
</evidence>
<evidence type="ECO:0000256" key="1">
    <source>
        <dbReference type="ARBA" id="ARBA00009747"/>
    </source>
</evidence>
<dbReference type="HAMAP" id="MF_00692">
    <property type="entry name" value="SelO"/>
    <property type="match status" value="1"/>
</dbReference>
<comment type="catalytic activity">
    <reaction evidence="8">
        <text>L-seryl-[protein] + ATP = 3-O-(5'-adenylyl)-L-seryl-[protein] + diphosphate</text>
        <dbReference type="Rhea" id="RHEA:58120"/>
        <dbReference type="Rhea" id="RHEA-COMP:9863"/>
        <dbReference type="Rhea" id="RHEA-COMP:15073"/>
        <dbReference type="ChEBI" id="CHEBI:29999"/>
        <dbReference type="ChEBI" id="CHEBI:30616"/>
        <dbReference type="ChEBI" id="CHEBI:33019"/>
        <dbReference type="ChEBI" id="CHEBI:142516"/>
        <dbReference type="EC" id="2.7.7.108"/>
    </reaction>
</comment>
<keyword evidence="3 8" id="KW-0548">Nucleotidyltransferase</keyword>
<proteinExistence type="inferred from homology"/>
<keyword evidence="8" id="KW-0464">Manganese</keyword>
<feature type="binding site" evidence="8">
    <location>
        <position position="254"/>
    </location>
    <ligand>
        <name>ATP</name>
        <dbReference type="ChEBI" id="CHEBI:30616"/>
    </ligand>
</feature>
<protein>
    <recommendedName>
        <fullName evidence="8">Protein nucleotidyltransferase YdiU</fullName>
        <ecNumber evidence="8">2.7.7.-</ecNumber>
    </recommendedName>
    <alternativeName>
        <fullName evidence="8">Protein adenylyltransferase YdiU</fullName>
        <ecNumber evidence="8">2.7.7.108</ecNumber>
    </alternativeName>
    <alternativeName>
        <fullName evidence="8">Protein uridylyltransferase YdiU</fullName>
        <ecNumber evidence="8">2.7.7.-</ecNumber>
    </alternativeName>
</protein>
<feature type="binding site" evidence="8">
    <location>
        <position position="167"/>
    </location>
    <ligand>
        <name>ATP</name>
        <dbReference type="ChEBI" id="CHEBI:30616"/>
    </ligand>
</feature>
<comment type="catalytic activity">
    <reaction evidence="8">
        <text>L-histidyl-[protein] + UTP = N(tele)-(5'-uridylyl)-L-histidyl-[protein] + diphosphate</text>
        <dbReference type="Rhea" id="RHEA:83891"/>
        <dbReference type="Rhea" id="RHEA-COMP:9745"/>
        <dbReference type="Rhea" id="RHEA-COMP:20239"/>
        <dbReference type="ChEBI" id="CHEBI:29979"/>
        <dbReference type="ChEBI" id="CHEBI:33019"/>
        <dbReference type="ChEBI" id="CHEBI:46398"/>
        <dbReference type="ChEBI" id="CHEBI:233474"/>
    </reaction>
</comment>
<keyword evidence="10" id="KW-1185">Reference proteome</keyword>
<keyword evidence="7 8" id="KW-0460">Magnesium</keyword>
<evidence type="ECO:0000256" key="4">
    <source>
        <dbReference type="ARBA" id="ARBA00022723"/>
    </source>
</evidence>
<reference evidence="10" key="1">
    <citation type="journal article" date="2019" name="Int. J. Syst. Evol. Microbiol.">
        <title>The Global Catalogue of Microorganisms (GCM) 10K type strain sequencing project: providing services to taxonomists for standard genome sequencing and annotation.</title>
        <authorList>
            <consortium name="The Broad Institute Genomics Platform"/>
            <consortium name="The Broad Institute Genome Sequencing Center for Infectious Disease"/>
            <person name="Wu L."/>
            <person name="Ma J."/>
        </authorList>
    </citation>
    <scope>NUCLEOTIDE SEQUENCE [LARGE SCALE GENOMIC DNA]</scope>
    <source>
        <strain evidence="10">CGMCC 1.16031</strain>
    </source>
</reference>
<evidence type="ECO:0000256" key="2">
    <source>
        <dbReference type="ARBA" id="ARBA00022679"/>
    </source>
</evidence>
<dbReference type="EC" id="2.7.7.108" evidence="8"/>
<feature type="binding site" evidence="8">
    <location>
        <position position="254"/>
    </location>
    <ligand>
        <name>Mg(2+)</name>
        <dbReference type="ChEBI" id="CHEBI:18420"/>
    </ligand>
</feature>
<comment type="cofactor">
    <cofactor evidence="8">
        <name>Mg(2+)</name>
        <dbReference type="ChEBI" id="CHEBI:18420"/>
    </cofactor>
    <cofactor evidence="8">
        <name>Mn(2+)</name>
        <dbReference type="ChEBI" id="CHEBI:29035"/>
    </cofactor>
</comment>
<dbReference type="Pfam" id="PF02696">
    <property type="entry name" value="SelO"/>
    <property type="match status" value="1"/>
</dbReference>
<dbReference type="PANTHER" id="PTHR32057">
    <property type="entry name" value="PROTEIN ADENYLYLTRANSFERASE SELO, MITOCHONDRIAL"/>
    <property type="match status" value="1"/>
</dbReference>
<evidence type="ECO:0000256" key="6">
    <source>
        <dbReference type="ARBA" id="ARBA00022840"/>
    </source>
</evidence>
<evidence type="ECO:0000256" key="5">
    <source>
        <dbReference type="ARBA" id="ARBA00022741"/>
    </source>
</evidence>
<comment type="similarity">
    <text evidence="1 8">Belongs to the SELO family.</text>
</comment>
<evidence type="ECO:0000256" key="7">
    <source>
        <dbReference type="ARBA" id="ARBA00022842"/>
    </source>
</evidence>
<comment type="catalytic activity">
    <reaction evidence="8">
        <text>L-seryl-[protein] + UTP = O-(5'-uridylyl)-L-seryl-[protein] + diphosphate</text>
        <dbReference type="Rhea" id="RHEA:64604"/>
        <dbReference type="Rhea" id="RHEA-COMP:9863"/>
        <dbReference type="Rhea" id="RHEA-COMP:16635"/>
        <dbReference type="ChEBI" id="CHEBI:29999"/>
        <dbReference type="ChEBI" id="CHEBI:33019"/>
        <dbReference type="ChEBI" id="CHEBI:46398"/>
        <dbReference type="ChEBI" id="CHEBI:156051"/>
    </reaction>
</comment>
<dbReference type="Proteomes" id="UP001596364">
    <property type="component" value="Unassembled WGS sequence"/>
</dbReference>
<feature type="binding site" evidence="8">
    <location>
        <position position="104"/>
    </location>
    <ligand>
        <name>ATP</name>
        <dbReference type="ChEBI" id="CHEBI:30616"/>
    </ligand>
</feature>
<dbReference type="EC" id="2.7.7.-" evidence="8"/>
<evidence type="ECO:0000313" key="9">
    <source>
        <dbReference type="EMBL" id="MFC6441442.1"/>
    </source>
</evidence>
<name>A0ABW1XMV8_9ALTE</name>
<gene>
    <name evidence="8" type="primary">ydiU</name>
    <name evidence="8" type="synonym">selO</name>
    <name evidence="9" type="ORF">ACFP85_14915</name>
</gene>
<dbReference type="NCBIfam" id="NF000658">
    <property type="entry name" value="PRK00029.1"/>
    <property type="match status" value="1"/>
</dbReference>
<comment type="catalytic activity">
    <reaction evidence="8">
        <text>L-tyrosyl-[protein] + ATP = O-(5'-adenylyl)-L-tyrosyl-[protein] + diphosphate</text>
        <dbReference type="Rhea" id="RHEA:54288"/>
        <dbReference type="Rhea" id="RHEA-COMP:10136"/>
        <dbReference type="Rhea" id="RHEA-COMP:13846"/>
        <dbReference type="ChEBI" id="CHEBI:30616"/>
        <dbReference type="ChEBI" id="CHEBI:33019"/>
        <dbReference type="ChEBI" id="CHEBI:46858"/>
        <dbReference type="ChEBI" id="CHEBI:83624"/>
        <dbReference type="EC" id="2.7.7.108"/>
    </reaction>
</comment>
<comment type="function">
    <text evidence="8">Nucleotidyltransferase involved in the post-translational modification of proteins. It can catalyze the addition of adenosine monophosphate (AMP) or uridine monophosphate (UMP) to a protein, resulting in modifications known as AMPylation and UMPylation.</text>
</comment>
<dbReference type="PANTHER" id="PTHR32057:SF14">
    <property type="entry name" value="PROTEIN ADENYLYLTRANSFERASE SELO, MITOCHONDRIAL"/>
    <property type="match status" value="1"/>
</dbReference>
<evidence type="ECO:0000256" key="8">
    <source>
        <dbReference type="HAMAP-Rule" id="MF_00692"/>
    </source>
</evidence>
<feature type="binding site" evidence="8">
    <location>
        <position position="117"/>
    </location>
    <ligand>
        <name>ATP</name>
        <dbReference type="ChEBI" id="CHEBI:30616"/>
    </ligand>
</feature>
<feature type="binding site" evidence="8">
    <location>
        <position position="84"/>
    </location>
    <ligand>
        <name>ATP</name>
        <dbReference type="ChEBI" id="CHEBI:30616"/>
    </ligand>
</feature>
<dbReference type="RefSeq" id="WP_131257796.1">
    <property type="nucleotide sequence ID" value="NZ_JBHSUS010000001.1"/>
</dbReference>
<keyword evidence="6 8" id="KW-0067">ATP-binding</keyword>
<dbReference type="InterPro" id="IPR003846">
    <property type="entry name" value="SelO"/>
</dbReference>
<sequence length="477" mass="53145">MKFFNSYQELGEEFAVAAQPVPVAEPTLLLLNRPLMANLAIDASEQQLAQILSGNQLHPSSKPVAMAYSGHQFGHFNPYLGDGRAHLLGELQDTQGKHWDLHLKGSGRTPFSRNGDGRCGIGPALREYIMSEAMYHLGVPTTRTLAVCTTGERVFRQLSVPGGVVARVASSHIRVGTFQYFAARDNLPALNKLLDYSIARHYPHIDSQAPDAALQFLDAVMQRQISLMVHWMRVGFIHGVMNTDNCAISGETIDFGPCAMLSIYRPDAVFSSIDRDGRYAFNNQAGIGKWNMARLAEALLPLIDQNQQQAVDKVMPILDSFDQHYTRQYQQMMANKIGLRDIHSEQDAALIGELLALMETLKLDYTHTFSQLGESLTNETVCSSLKASLGQWVERWLARVSADEQAQQLMATTNPVVIPRNHHVERLLSHYEQHAGLADMQDFLQVLSQPYQQSALTGRYQDVPENGDVGYRTFCGT</sequence>
<comment type="catalytic activity">
    <reaction evidence="8">
        <text>L-tyrosyl-[protein] + UTP = O-(5'-uridylyl)-L-tyrosyl-[protein] + diphosphate</text>
        <dbReference type="Rhea" id="RHEA:83887"/>
        <dbReference type="Rhea" id="RHEA-COMP:10136"/>
        <dbReference type="Rhea" id="RHEA-COMP:20238"/>
        <dbReference type="ChEBI" id="CHEBI:33019"/>
        <dbReference type="ChEBI" id="CHEBI:46398"/>
        <dbReference type="ChEBI" id="CHEBI:46858"/>
        <dbReference type="ChEBI" id="CHEBI:90602"/>
    </reaction>
</comment>
<organism evidence="9 10">
    <name type="scientific">Pseudobowmanella zhangzhouensis</name>
    <dbReference type="NCBI Taxonomy" id="1537679"/>
    <lineage>
        <taxon>Bacteria</taxon>
        <taxon>Pseudomonadati</taxon>
        <taxon>Pseudomonadota</taxon>
        <taxon>Gammaproteobacteria</taxon>
        <taxon>Alteromonadales</taxon>
        <taxon>Alteromonadaceae</taxon>
    </lineage>
</organism>
<evidence type="ECO:0000313" key="10">
    <source>
        <dbReference type="Proteomes" id="UP001596364"/>
    </source>
</evidence>
<feature type="binding site" evidence="8">
    <location>
        <position position="81"/>
    </location>
    <ligand>
        <name>ATP</name>
        <dbReference type="ChEBI" id="CHEBI:30616"/>
    </ligand>
</feature>
<comment type="catalytic activity">
    <reaction evidence="8">
        <text>L-threonyl-[protein] + ATP = 3-O-(5'-adenylyl)-L-threonyl-[protein] + diphosphate</text>
        <dbReference type="Rhea" id="RHEA:54292"/>
        <dbReference type="Rhea" id="RHEA-COMP:11060"/>
        <dbReference type="Rhea" id="RHEA-COMP:13847"/>
        <dbReference type="ChEBI" id="CHEBI:30013"/>
        <dbReference type="ChEBI" id="CHEBI:30616"/>
        <dbReference type="ChEBI" id="CHEBI:33019"/>
        <dbReference type="ChEBI" id="CHEBI:138113"/>
        <dbReference type="EC" id="2.7.7.108"/>
    </reaction>
</comment>
<keyword evidence="5 8" id="KW-0547">Nucleotide-binding</keyword>
<comment type="caution">
    <text evidence="9">The sequence shown here is derived from an EMBL/GenBank/DDBJ whole genome shotgun (WGS) entry which is preliminary data.</text>
</comment>
<feature type="binding site" evidence="8">
    <location>
        <position position="116"/>
    </location>
    <ligand>
        <name>ATP</name>
        <dbReference type="ChEBI" id="CHEBI:30616"/>
    </ligand>
</feature>
<dbReference type="EMBL" id="JBHSUS010000001">
    <property type="protein sequence ID" value="MFC6441442.1"/>
    <property type="molecule type" value="Genomic_DNA"/>
</dbReference>
<keyword evidence="2 8" id="KW-0808">Transferase</keyword>
<feature type="binding site" evidence="8">
    <location>
        <position position="83"/>
    </location>
    <ligand>
        <name>ATP</name>
        <dbReference type="ChEBI" id="CHEBI:30616"/>
    </ligand>
</feature>
<feature type="binding site" evidence="8">
    <location>
        <position position="174"/>
    </location>
    <ligand>
        <name>ATP</name>
        <dbReference type="ChEBI" id="CHEBI:30616"/>
    </ligand>
</feature>